<dbReference type="InterPro" id="IPR020603">
    <property type="entry name" value="MraZ_dom"/>
</dbReference>
<evidence type="ECO:0000256" key="2">
    <source>
        <dbReference type="ARBA" id="ARBA00022490"/>
    </source>
</evidence>
<dbReference type="PANTHER" id="PTHR34701">
    <property type="entry name" value="TRANSCRIPTIONAL REGULATOR MRAZ"/>
    <property type="match status" value="1"/>
</dbReference>
<evidence type="ECO:0000256" key="6">
    <source>
        <dbReference type="ARBA" id="ARBA00023163"/>
    </source>
</evidence>
<reference evidence="11" key="1">
    <citation type="journal article" date="2019" name="Int. J. Syst. Evol. Microbiol.">
        <title>The Global Catalogue of Microorganisms (GCM) 10K type strain sequencing project: providing services to taxonomists for standard genome sequencing and annotation.</title>
        <authorList>
            <consortium name="The Broad Institute Genomics Platform"/>
            <consortium name="The Broad Institute Genome Sequencing Center for Infectious Disease"/>
            <person name="Wu L."/>
            <person name="Ma J."/>
        </authorList>
    </citation>
    <scope>NUCLEOTIDE SEQUENCE [LARGE SCALE GENOMIC DNA]</scope>
    <source>
        <strain evidence="11">CECT 8482</strain>
    </source>
</reference>
<keyword evidence="3" id="KW-0677">Repeat</keyword>
<dbReference type="InterPro" id="IPR007159">
    <property type="entry name" value="SpoVT-AbrB_dom"/>
</dbReference>
<dbReference type="InterPro" id="IPR038619">
    <property type="entry name" value="MraZ_sf"/>
</dbReference>
<comment type="subcellular location">
    <subcellularLocation>
        <location evidence="7">Cytoplasm</location>
        <location evidence="7">Nucleoid</location>
    </subcellularLocation>
</comment>
<comment type="subunit">
    <text evidence="7">Forms oligomers.</text>
</comment>
<keyword evidence="10" id="KW-0131">Cell cycle</keyword>
<comment type="caution">
    <text evidence="10">The sequence shown here is derived from an EMBL/GenBank/DDBJ whole genome shotgun (WGS) entry which is preliminary data.</text>
</comment>
<comment type="similarity">
    <text evidence="7">Belongs to the MraZ family.</text>
</comment>
<sequence>MARRFRGSEEVKVDAKGRVSIPAKFRRVFESCDPDWAESSDRAHMVIVYGTRDWNHMRLYTIEAMDEIDDGISRMARGSADRNYLEMVMHGLSDEAEIDNDGRLVLPQRLREKVGLVDRAVFMAAGDHLKLWTPNPTRPNSRRSKPRCPIWHRAQIRFRFCPAPEPSMRAQHEQSDRTPYPRPPRPASASCFTC</sequence>
<dbReference type="InterPro" id="IPR037914">
    <property type="entry name" value="SpoVT-AbrB_sf"/>
</dbReference>
<dbReference type="InterPro" id="IPR003444">
    <property type="entry name" value="MraZ"/>
</dbReference>
<dbReference type="CDD" id="cd16320">
    <property type="entry name" value="MraZ_N"/>
    <property type="match status" value="1"/>
</dbReference>
<dbReference type="GO" id="GO:0051301">
    <property type="term" value="P:cell division"/>
    <property type="evidence" value="ECO:0007669"/>
    <property type="project" value="UniProtKB-KW"/>
</dbReference>
<evidence type="ECO:0000256" key="3">
    <source>
        <dbReference type="ARBA" id="ARBA00022737"/>
    </source>
</evidence>
<evidence type="ECO:0000259" key="9">
    <source>
        <dbReference type="PROSITE" id="PS51740"/>
    </source>
</evidence>
<dbReference type="PANTHER" id="PTHR34701:SF1">
    <property type="entry name" value="TRANSCRIPTIONAL REGULATOR MRAZ"/>
    <property type="match status" value="1"/>
</dbReference>
<keyword evidence="10" id="KW-0132">Cell division</keyword>
<dbReference type="Proteomes" id="UP001243846">
    <property type="component" value="Unassembled WGS sequence"/>
</dbReference>
<evidence type="ECO:0000256" key="4">
    <source>
        <dbReference type="ARBA" id="ARBA00023015"/>
    </source>
</evidence>
<dbReference type="HAMAP" id="MF_01008">
    <property type="entry name" value="MraZ"/>
    <property type="match status" value="1"/>
</dbReference>
<keyword evidence="5 7" id="KW-0238">DNA-binding</keyword>
<dbReference type="CDD" id="cd16321">
    <property type="entry name" value="MraZ_C"/>
    <property type="match status" value="1"/>
</dbReference>
<evidence type="ECO:0000256" key="7">
    <source>
        <dbReference type="HAMAP-Rule" id="MF_01008"/>
    </source>
</evidence>
<accession>A0ABT8D2X9</accession>
<evidence type="ECO:0000313" key="11">
    <source>
        <dbReference type="Proteomes" id="UP001243846"/>
    </source>
</evidence>
<feature type="domain" description="SpoVT-AbrB" evidence="9">
    <location>
        <begin position="8"/>
        <end position="64"/>
    </location>
</feature>
<keyword evidence="6 7" id="KW-0804">Transcription</keyword>
<evidence type="ECO:0000256" key="8">
    <source>
        <dbReference type="SAM" id="MobiDB-lite"/>
    </source>
</evidence>
<dbReference type="PROSITE" id="PS51740">
    <property type="entry name" value="SPOVT_ABRB"/>
    <property type="match status" value="2"/>
</dbReference>
<evidence type="ECO:0000313" key="10">
    <source>
        <dbReference type="EMBL" id="MDN3710834.1"/>
    </source>
</evidence>
<keyword evidence="4 7" id="KW-0805">Transcription regulation</keyword>
<dbReference type="InterPro" id="IPR035642">
    <property type="entry name" value="MraZ_N"/>
</dbReference>
<name>A0ABT8D2X9_9RHOB</name>
<feature type="region of interest" description="Disordered" evidence="8">
    <location>
        <begin position="165"/>
        <end position="194"/>
    </location>
</feature>
<evidence type="ECO:0000256" key="1">
    <source>
        <dbReference type="ARBA" id="ARBA00013860"/>
    </source>
</evidence>
<dbReference type="Gene3D" id="3.40.1550.20">
    <property type="entry name" value="Transcriptional regulator MraZ domain"/>
    <property type="match status" value="1"/>
</dbReference>
<dbReference type="Pfam" id="PF02381">
    <property type="entry name" value="MraZ"/>
    <property type="match status" value="2"/>
</dbReference>
<dbReference type="EMBL" id="JAUFRC010000001">
    <property type="protein sequence ID" value="MDN3710834.1"/>
    <property type="molecule type" value="Genomic_DNA"/>
</dbReference>
<keyword evidence="11" id="KW-1185">Reference proteome</keyword>
<dbReference type="SUPFAM" id="SSF89447">
    <property type="entry name" value="AbrB/MazE/MraZ-like"/>
    <property type="match status" value="1"/>
</dbReference>
<gene>
    <name evidence="7" type="primary">mraZ</name>
    <name evidence="10" type="ORF">QWZ10_01480</name>
</gene>
<feature type="domain" description="SpoVT-AbrB" evidence="9">
    <location>
        <begin position="93"/>
        <end position="136"/>
    </location>
</feature>
<evidence type="ECO:0000256" key="5">
    <source>
        <dbReference type="ARBA" id="ARBA00023125"/>
    </source>
</evidence>
<dbReference type="InterPro" id="IPR035644">
    <property type="entry name" value="MraZ_C"/>
</dbReference>
<proteinExistence type="inferred from homology"/>
<keyword evidence="2 7" id="KW-0963">Cytoplasm</keyword>
<organism evidence="10 11">
    <name type="scientific">Paracoccus cavernae</name>
    <dbReference type="NCBI Taxonomy" id="1571207"/>
    <lineage>
        <taxon>Bacteria</taxon>
        <taxon>Pseudomonadati</taxon>
        <taxon>Pseudomonadota</taxon>
        <taxon>Alphaproteobacteria</taxon>
        <taxon>Rhodobacterales</taxon>
        <taxon>Paracoccaceae</taxon>
        <taxon>Paracoccus</taxon>
    </lineage>
</organism>
<protein>
    <recommendedName>
        <fullName evidence="1 7">Transcriptional regulator MraZ</fullName>
    </recommendedName>
</protein>